<evidence type="ECO:0000313" key="6">
    <source>
        <dbReference type="EMBL" id="KAK6343014.1"/>
    </source>
</evidence>
<proteinExistence type="inferred from homology"/>
<keyword evidence="3" id="KW-0274">FAD</keyword>
<gene>
    <name evidence="6" type="ORF">TWF718_008392</name>
</gene>
<dbReference type="PANTHER" id="PTHR43735:SF3">
    <property type="entry name" value="FERROPTOSIS SUPPRESSOR PROTEIN 1"/>
    <property type="match status" value="1"/>
</dbReference>
<dbReference type="GO" id="GO:0005737">
    <property type="term" value="C:cytoplasm"/>
    <property type="evidence" value="ECO:0007669"/>
    <property type="project" value="TreeGrafter"/>
</dbReference>
<comment type="caution">
    <text evidence="6">The sequence shown here is derived from an EMBL/GenBank/DDBJ whole genome shotgun (WGS) entry which is preliminary data.</text>
</comment>
<name>A0AAN8MWQ8_9PEZI</name>
<dbReference type="PRINTS" id="PR00411">
    <property type="entry name" value="PNDRDTASEI"/>
</dbReference>
<dbReference type="AlphaFoldDB" id="A0AAN8MWQ8"/>
<keyword evidence="2" id="KW-0285">Flavoprotein</keyword>
<organism evidence="6 7">
    <name type="scientific">Orbilia javanica</name>
    <dbReference type="NCBI Taxonomy" id="47235"/>
    <lineage>
        <taxon>Eukaryota</taxon>
        <taxon>Fungi</taxon>
        <taxon>Dikarya</taxon>
        <taxon>Ascomycota</taxon>
        <taxon>Pezizomycotina</taxon>
        <taxon>Orbiliomycetes</taxon>
        <taxon>Orbiliales</taxon>
        <taxon>Orbiliaceae</taxon>
        <taxon>Orbilia</taxon>
    </lineage>
</organism>
<dbReference type="PANTHER" id="PTHR43735">
    <property type="entry name" value="APOPTOSIS-INDUCING FACTOR 1"/>
    <property type="match status" value="1"/>
</dbReference>
<evidence type="ECO:0000256" key="2">
    <source>
        <dbReference type="ARBA" id="ARBA00022630"/>
    </source>
</evidence>
<reference evidence="6 7" key="1">
    <citation type="submission" date="2019-10" db="EMBL/GenBank/DDBJ databases">
        <authorList>
            <person name="Palmer J.M."/>
        </authorList>
    </citation>
    <scope>NUCLEOTIDE SEQUENCE [LARGE SCALE GENOMIC DNA]</scope>
    <source>
        <strain evidence="6 7">TWF718</strain>
    </source>
</reference>
<keyword evidence="7" id="KW-1185">Reference proteome</keyword>
<dbReference type="Pfam" id="PF07992">
    <property type="entry name" value="Pyr_redox_2"/>
    <property type="match status" value="1"/>
</dbReference>
<dbReference type="InterPro" id="IPR023753">
    <property type="entry name" value="FAD/NAD-binding_dom"/>
</dbReference>
<dbReference type="InterPro" id="IPR036188">
    <property type="entry name" value="FAD/NAD-bd_sf"/>
</dbReference>
<evidence type="ECO:0000259" key="5">
    <source>
        <dbReference type="Pfam" id="PF07992"/>
    </source>
</evidence>
<accession>A0AAN8MWQ8</accession>
<dbReference type="SUPFAM" id="SSF51905">
    <property type="entry name" value="FAD/NAD(P)-binding domain"/>
    <property type="match status" value="1"/>
</dbReference>
<evidence type="ECO:0000256" key="4">
    <source>
        <dbReference type="ARBA" id="ARBA00023002"/>
    </source>
</evidence>
<comment type="similarity">
    <text evidence="1">Belongs to the FAD-dependent oxidoreductase family.</text>
</comment>
<feature type="domain" description="FAD/NAD(P)-binding" evidence="5">
    <location>
        <begin position="4"/>
        <end position="299"/>
    </location>
</feature>
<evidence type="ECO:0000256" key="3">
    <source>
        <dbReference type="ARBA" id="ARBA00022827"/>
    </source>
</evidence>
<sequence length="384" mass="41624">MTKTVVIVGAGFTGLPTAHKLLIYTAPKVAEKLEVILISPNSHFYWNLAAVRGVIPGAIPDEQLFFPIADALSRYPSENFEFVLGKAGGLQPGNNTVHVVNNDGSTRDIIYDQLVIATGSTIRGDLPFKSLGTHENTVAALHSLQRDIGNAASIIIAGAGATGVETAGELAAAYGSKKQITLICAGDKVLHTSDVLPSVSQTVENDLNKLGVKLIHKTKVETFTKEKNGQTKLVLSDGETLTTDLYLPLFGIQINTGWLPPSFLDEAGNVQLDAYMRVKGTSNVWGIGDVGNLEPKQVTSTDAQIIDLAENLDFVLTDRESQIKEHKVADKKMIFITLGRSYATGQISWWKVWGWLVAYIKGRKIFVDSAPNYVNGKGLRHKPM</sequence>
<protein>
    <recommendedName>
        <fullName evidence="5">FAD/NAD(P)-binding domain-containing protein</fullName>
    </recommendedName>
</protein>
<keyword evidence="4" id="KW-0560">Oxidoreductase</keyword>
<evidence type="ECO:0000313" key="7">
    <source>
        <dbReference type="Proteomes" id="UP001313282"/>
    </source>
</evidence>
<dbReference type="GO" id="GO:0004174">
    <property type="term" value="F:electron-transferring-flavoprotein dehydrogenase activity"/>
    <property type="evidence" value="ECO:0007669"/>
    <property type="project" value="TreeGrafter"/>
</dbReference>
<dbReference type="GO" id="GO:0050660">
    <property type="term" value="F:flavin adenine dinucleotide binding"/>
    <property type="evidence" value="ECO:0007669"/>
    <property type="project" value="TreeGrafter"/>
</dbReference>
<dbReference type="EMBL" id="JAVHNR010000005">
    <property type="protein sequence ID" value="KAK6343014.1"/>
    <property type="molecule type" value="Genomic_DNA"/>
</dbReference>
<evidence type="ECO:0000256" key="1">
    <source>
        <dbReference type="ARBA" id="ARBA00006442"/>
    </source>
</evidence>
<dbReference type="Gene3D" id="3.50.50.100">
    <property type="match status" value="1"/>
</dbReference>
<dbReference type="Proteomes" id="UP001313282">
    <property type="component" value="Unassembled WGS sequence"/>
</dbReference>